<keyword evidence="8" id="KW-0676">Redox-active center</keyword>
<comment type="subunit">
    <text evidence="2">Monomer.</text>
</comment>
<dbReference type="EMBL" id="NXLQ01000002">
    <property type="protein sequence ID" value="RDU67106.1"/>
    <property type="molecule type" value="Genomic_DNA"/>
</dbReference>
<evidence type="ECO:0000313" key="18">
    <source>
        <dbReference type="Proteomes" id="UP000256379"/>
    </source>
</evidence>
<dbReference type="Pfam" id="PF00578">
    <property type="entry name" value="AhpC-TSA"/>
    <property type="match status" value="1"/>
</dbReference>
<dbReference type="PANTHER" id="PTHR42801">
    <property type="entry name" value="THIOREDOXIN-DEPENDENT PEROXIDE REDUCTASE"/>
    <property type="match status" value="1"/>
</dbReference>
<evidence type="ECO:0000256" key="11">
    <source>
        <dbReference type="ARBA" id="ARBA00042639"/>
    </source>
</evidence>
<evidence type="ECO:0000256" key="3">
    <source>
        <dbReference type="ARBA" id="ARBA00013017"/>
    </source>
</evidence>
<organism evidence="17 18">
    <name type="scientific">Helicobacter didelphidarum</name>
    <dbReference type="NCBI Taxonomy" id="2040648"/>
    <lineage>
        <taxon>Bacteria</taxon>
        <taxon>Pseudomonadati</taxon>
        <taxon>Campylobacterota</taxon>
        <taxon>Epsilonproteobacteria</taxon>
        <taxon>Campylobacterales</taxon>
        <taxon>Helicobacteraceae</taxon>
        <taxon>Helicobacter</taxon>
    </lineage>
</organism>
<dbReference type="FunFam" id="3.40.30.10:FF:000007">
    <property type="entry name" value="Thioredoxin-dependent thiol peroxidase"/>
    <property type="match status" value="1"/>
</dbReference>
<evidence type="ECO:0000313" key="17">
    <source>
        <dbReference type="EMBL" id="RDU67106.1"/>
    </source>
</evidence>
<evidence type="ECO:0000256" key="1">
    <source>
        <dbReference type="ARBA" id="ARBA00003330"/>
    </source>
</evidence>
<evidence type="ECO:0000256" key="14">
    <source>
        <dbReference type="ARBA" id="ARBA00078138"/>
    </source>
</evidence>
<evidence type="ECO:0000256" key="10">
    <source>
        <dbReference type="ARBA" id="ARBA00038489"/>
    </source>
</evidence>
<evidence type="ECO:0000256" key="5">
    <source>
        <dbReference type="ARBA" id="ARBA00022862"/>
    </source>
</evidence>
<keyword evidence="18" id="KW-1185">Reference proteome</keyword>
<keyword evidence="4 17" id="KW-0575">Peroxidase</keyword>
<evidence type="ECO:0000259" key="16">
    <source>
        <dbReference type="PROSITE" id="PS51352"/>
    </source>
</evidence>
<comment type="caution">
    <text evidence="17">The sequence shown here is derived from an EMBL/GenBank/DDBJ whole genome shotgun (WGS) entry which is preliminary data.</text>
</comment>
<dbReference type="PROSITE" id="PS51352">
    <property type="entry name" value="THIOREDOXIN_2"/>
    <property type="match status" value="1"/>
</dbReference>
<evidence type="ECO:0000256" key="15">
    <source>
        <dbReference type="PIRSR" id="PIRSR000239-1"/>
    </source>
</evidence>
<dbReference type="CDD" id="cd03017">
    <property type="entry name" value="PRX_BCP"/>
    <property type="match status" value="1"/>
</dbReference>
<evidence type="ECO:0000256" key="12">
    <source>
        <dbReference type="ARBA" id="ARBA00049091"/>
    </source>
</evidence>
<dbReference type="InterPro" id="IPR000866">
    <property type="entry name" value="AhpC/TSA"/>
</dbReference>
<proteinExistence type="inferred from homology"/>
<dbReference type="PIRSF" id="PIRSF000239">
    <property type="entry name" value="AHPC"/>
    <property type="match status" value="1"/>
</dbReference>
<feature type="active site" description="Cysteine sulfenic acid (-SOH) intermediate; for peroxidase activity" evidence="15">
    <location>
        <position position="48"/>
    </location>
</feature>
<protein>
    <recommendedName>
        <fullName evidence="13">Putative peroxiredoxin bcp</fullName>
        <ecNumber evidence="3">1.11.1.24</ecNumber>
    </recommendedName>
    <alternativeName>
        <fullName evidence="14">Bacterioferritin comigratory protein homolog</fullName>
    </alternativeName>
    <alternativeName>
        <fullName evidence="9">Thioredoxin peroxidase</fullName>
    </alternativeName>
    <alternativeName>
        <fullName evidence="11">Thioredoxin-dependent peroxiredoxin Bcp</fullName>
    </alternativeName>
</protein>
<dbReference type="GO" id="GO:0045454">
    <property type="term" value="P:cell redox homeostasis"/>
    <property type="evidence" value="ECO:0007669"/>
    <property type="project" value="TreeGrafter"/>
</dbReference>
<dbReference type="RefSeq" id="WP_115542403.1">
    <property type="nucleotide sequence ID" value="NZ_NXLQ01000002.1"/>
</dbReference>
<dbReference type="OrthoDB" id="9812811at2"/>
<comment type="similarity">
    <text evidence="10">Belongs to the peroxiredoxin family. BCP/PrxQ subfamily.</text>
</comment>
<dbReference type="GO" id="GO:0005737">
    <property type="term" value="C:cytoplasm"/>
    <property type="evidence" value="ECO:0007669"/>
    <property type="project" value="TreeGrafter"/>
</dbReference>
<evidence type="ECO:0000256" key="4">
    <source>
        <dbReference type="ARBA" id="ARBA00022559"/>
    </source>
</evidence>
<dbReference type="InterPro" id="IPR036249">
    <property type="entry name" value="Thioredoxin-like_sf"/>
</dbReference>
<sequence>MERQQLKSGDVAPNFSLPNEDNVEIALQDIVNYTIVLYFYPKDNTSGCTTQAQEFSALKKEFEALNVVIIGISPDKSETHKKFIDSHSLNIILLSDVEKKVATKYHAYGKKLMYGKEVQGIIRSTFIIKDNKIIESFYNVKAKGHAQKILDFLTAYKH</sequence>
<feature type="domain" description="Thioredoxin" evidence="16">
    <location>
        <begin position="6"/>
        <end position="158"/>
    </location>
</feature>
<evidence type="ECO:0000256" key="9">
    <source>
        <dbReference type="ARBA" id="ARBA00032824"/>
    </source>
</evidence>
<dbReference type="InterPro" id="IPR013766">
    <property type="entry name" value="Thioredoxin_domain"/>
</dbReference>
<dbReference type="EC" id="1.11.1.24" evidence="3"/>
<comment type="function">
    <text evidence="1">Thiol-specific peroxidase that catalyzes the reduction of hydrogen peroxide and organic hydroperoxides to water and alcohols, respectively. Plays a role in cell protection against oxidative stress by detoxifying peroxides and as sensor of hydrogen peroxide-mediated signaling events.</text>
</comment>
<dbReference type="NCBIfam" id="NF006960">
    <property type="entry name" value="PRK09437.1"/>
    <property type="match status" value="1"/>
</dbReference>
<reference evidence="17 18" key="1">
    <citation type="submission" date="2018-04" db="EMBL/GenBank/DDBJ databases">
        <title>Novel Campyloabacter and Helicobacter Species and Strains.</title>
        <authorList>
            <person name="Mannion A.J."/>
            <person name="Shen Z."/>
            <person name="Fox J.G."/>
        </authorList>
    </citation>
    <scope>NUCLEOTIDE SEQUENCE [LARGE SCALE GENOMIC DNA]</scope>
    <source>
        <strain evidence="17 18">MIT 17-337</strain>
    </source>
</reference>
<dbReference type="Proteomes" id="UP000256379">
    <property type="component" value="Unassembled WGS sequence"/>
</dbReference>
<dbReference type="GO" id="GO:0008379">
    <property type="term" value="F:thioredoxin peroxidase activity"/>
    <property type="evidence" value="ECO:0007669"/>
    <property type="project" value="TreeGrafter"/>
</dbReference>
<comment type="catalytic activity">
    <reaction evidence="12">
        <text>a hydroperoxide + [thioredoxin]-dithiol = an alcohol + [thioredoxin]-disulfide + H2O</text>
        <dbReference type="Rhea" id="RHEA:62620"/>
        <dbReference type="Rhea" id="RHEA-COMP:10698"/>
        <dbReference type="Rhea" id="RHEA-COMP:10700"/>
        <dbReference type="ChEBI" id="CHEBI:15377"/>
        <dbReference type="ChEBI" id="CHEBI:29950"/>
        <dbReference type="ChEBI" id="CHEBI:30879"/>
        <dbReference type="ChEBI" id="CHEBI:35924"/>
        <dbReference type="ChEBI" id="CHEBI:50058"/>
        <dbReference type="EC" id="1.11.1.24"/>
    </reaction>
</comment>
<accession>A0A3D8IQC5</accession>
<evidence type="ECO:0000256" key="8">
    <source>
        <dbReference type="ARBA" id="ARBA00023284"/>
    </source>
</evidence>
<dbReference type="Gene3D" id="3.40.30.10">
    <property type="entry name" value="Glutaredoxin"/>
    <property type="match status" value="1"/>
</dbReference>
<name>A0A3D8IQC5_9HELI</name>
<keyword evidence="5" id="KW-0049">Antioxidant</keyword>
<keyword evidence="7" id="KW-1015">Disulfide bond</keyword>
<evidence type="ECO:0000256" key="7">
    <source>
        <dbReference type="ARBA" id="ARBA00023157"/>
    </source>
</evidence>
<dbReference type="SUPFAM" id="SSF52833">
    <property type="entry name" value="Thioredoxin-like"/>
    <property type="match status" value="1"/>
</dbReference>
<dbReference type="PANTHER" id="PTHR42801:SF4">
    <property type="entry name" value="AHPC_TSA FAMILY PROTEIN"/>
    <property type="match status" value="1"/>
</dbReference>
<evidence type="ECO:0000256" key="6">
    <source>
        <dbReference type="ARBA" id="ARBA00023002"/>
    </source>
</evidence>
<dbReference type="AlphaFoldDB" id="A0A3D8IQC5"/>
<gene>
    <name evidence="17" type="ORF">CQA53_02305</name>
</gene>
<dbReference type="GO" id="GO:0034599">
    <property type="term" value="P:cellular response to oxidative stress"/>
    <property type="evidence" value="ECO:0007669"/>
    <property type="project" value="TreeGrafter"/>
</dbReference>
<evidence type="ECO:0000256" key="2">
    <source>
        <dbReference type="ARBA" id="ARBA00011245"/>
    </source>
</evidence>
<keyword evidence="6" id="KW-0560">Oxidoreductase</keyword>
<dbReference type="InterPro" id="IPR050924">
    <property type="entry name" value="Peroxiredoxin_BCP/PrxQ"/>
</dbReference>
<dbReference type="InterPro" id="IPR024706">
    <property type="entry name" value="Peroxiredoxin_AhpC-typ"/>
</dbReference>
<evidence type="ECO:0000256" key="13">
    <source>
        <dbReference type="ARBA" id="ARBA00072587"/>
    </source>
</evidence>